<evidence type="ECO:0000313" key="3">
    <source>
        <dbReference type="EMBL" id="WAC02080.1"/>
    </source>
</evidence>
<feature type="signal peptide" evidence="1">
    <location>
        <begin position="1"/>
        <end position="23"/>
    </location>
</feature>
<reference evidence="3" key="1">
    <citation type="submission" date="2022-11" db="EMBL/GenBank/DDBJ databases">
        <title>Lacinutrix neustonica HL-RS19T sp. nov., isolated from the surface microlayer sample of brackish Lake Shihwa.</title>
        <authorList>
            <person name="Choi J.Y."/>
            <person name="Hwang C.Y."/>
        </authorList>
    </citation>
    <scope>NUCLEOTIDE SEQUENCE</scope>
    <source>
        <strain evidence="3">HL-RS19</strain>
    </source>
</reference>
<dbReference type="RefSeq" id="WP_267676677.1">
    <property type="nucleotide sequence ID" value="NZ_CP113088.1"/>
</dbReference>
<dbReference type="InterPro" id="IPR024618">
    <property type="entry name" value="DUF3857"/>
</dbReference>
<organism evidence="3 4">
    <name type="scientific">Lacinutrix neustonica</name>
    <dbReference type="NCBI Taxonomy" id="2980107"/>
    <lineage>
        <taxon>Bacteria</taxon>
        <taxon>Pseudomonadati</taxon>
        <taxon>Bacteroidota</taxon>
        <taxon>Flavobacteriia</taxon>
        <taxon>Flavobacteriales</taxon>
        <taxon>Flavobacteriaceae</taxon>
        <taxon>Lacinutrix</taxon>
    </lineage>
</organism>
<dbReference type="EMBL" id="CP113088">
    <property type="protein sequence ID" value="WAC02080.1"/>
    <property type="molecule type" value="Genomic_DNA"/>
</dbReference>
<evidence type="ECO:0000313" key="4">
    <source>
        <dbReference type="Proteomes" id="UP001164705"/>
    </source>
</evidence>
<gene>
    <name evidence="3" type="ORF">N7U66_20220</name>
</gene>
<dbReference type="KEGG" id="lnu:N7U66_20220"/>
<feature type="chain" id="PRO_5038891355" evidence="1">
    <location>
        <begin position="24"/>
        <end position="258"/>
    </location>
</feature>
<dbReference type="AlphaFoldDB" id="A0A9E8MW65"/>
<dbReference type="Pfam" id="PF12969">
    <property type="entry name" value="DUF3857"/>
    <property type="match status" value="1"/>
</dbReference>
<name>A0A9E8MW65_9FLAO</name>
<evidence type="ECO:0000259" key="2">
    <source>
        <dbReference type="Pfam" id="PF12969"/>
    </source>
</evidence>
<sequence length="258" mass="30025">MKTYLVLITLFLTYLSFSQDTFNADTYAVTKGDLETTIFEKDSTANAVVLYEYGNSYIEDTSFDLIFNKKVKLKILNRKGFDKATISIFLYKNNSKKERVEDIIATTYNNDNGENTQTKLTKDQIFEERYNDNYTIVKFTMPNVKEGSVITYSYKVISPFIYKYKSWRFQEDIPKLYSEYKTSIPANYEYNIKLVGELKLIINESDIKKKCVDGGNGAYAGCSLARYAIKDIPAFIDEDHMTTRRQLFISHRIRTQNN</sequence>
<accession>A0A9E8MW65</accession>
<feature type="domain" description="DUF3857" evidence="2">
    <location>
        <begin position="71"/>
        <end position="195"/>
    </location>
</feature>
<dbReference type="Gene3D" id="2.60.40.3140">
    <property type="match status" value="1"/>
</dbReference>
<keyword evidence="4" id="KW-1185">Reference proteome</keyword>
<proteinExistence type="predicted"/>
<keyword evidence="1" id="KW-0732">Signal</keyword>
<dbReference type="Proteomes" id="UP001164705">
    <property type="component" value="Chromosome"/>
</dbReference>
<protein>
    <submittedName>
        <fullName evidence="3">DUF3857 domain-containing protein</fullName>
    </submittedName>
</protein>
<evidence type="ECO:0000256" key="1">
    <source>
        <dbReference type="SAM" id="SignalP"/>
    </source>
</evidence>